<accession>X1GM21</accession>
<proteinExistence type="predicted"/>
<dbReference type="SUPFAM" id="SSF53850">
    <property type="entry name" value="Periplasmic binding protein-like II"/>
    <property type="match status" value="1"/>
</dbReference>
<name>X1GM21_9ZZZZ</name>
<gene>
    <name evidence="1" type="ORF">S03H2_14814</name>
</gene>
<comment type="caution">
    <text evidence="1">The sequence shown here is derived from an EMBL/GenBank/DDBJ whole genome shotgun (WGS) entry which is preliminary data.</text>
</comment>
<feature type="non-terminal residue" evidence="1">
    <location>
        <position position="1"/>
    </location>
</feature>
<evidence type="ECO:0008006" key="2">
    <source>
        <dbReference type="Google" id="ProtNLM"/>
    </source>
</evidence>
<sequence length="98" mass="11336">KTGGWLNYGQYSNERVDELNALIAAEQDPTKQIPWIKEAAQIYMRECGAIPAHLRPTGYYWWPWLKNYYGEMTITDGGPGAIFPYIWIDQDLKADMGY</sequence>
<reference evidence="1" key="1">
    <citation type="journal article" date="2014" name="Front. Microbiol.">
        <title>High frequency of phylogenetically diverse reductive dehalogenase-homologous genes in deep subseafloor sedimentary metagenomes.</title>
        <authorList>
            <person name="Kawai M."/>
            <person name="Futagami T."/>
            <person name="Toyoda A."/>
            <person name="Takaki Y."/>
            <person name="Nishi S."/>
            <person name="Hori S."/>
            <person name="Arai W."/>
            <person name="Tsubouchi T."/>
            <person name="Morono Y."/>
            <person name="Uchiyama I."/>
            <person name="Ito T."/>
            <person name="Fujiyama A."/>
            <person name="Inagaki F."/>
            <person name="Takami H."/>
        </authorList>
    </citation>
    <scope>NUCLEOTIDE SEQUENCE</scope>
    <source>
        <strain evidence="1">Expedition CK06-06</strain>
    </source>
</reference>
<dbReference type="Gene3D" id="3.10.105.10">
    <property type="entry name" value="Dipeptide-binding Protein, Domain 3"/>
    <property type="match status" value="1"/>
</dbReference>
<evidence type="ECO:0000313" key="1">
    <source>
        <dbReference type="EMBL" id="GAH45900.1"/>
    </source>
</evidence>
<organism evidence="1">
    <name type="scientific">marine sediment metagenome</name>
    <dbReference type="NCBI Taxonomy" id="412755"/>
    <lineage>
        <taxon>unclassified sequences</taxon>
        <taxon>metagenomes</taxon>
        <taxon>ecological metagenomes</taxon>
    </lineage>
</organism>
<protein>
    <recommendedName>
        <fullName evidence="2">Solute-binding protein family 5 domain-containing protein</fullName>
    </recommendedName>
</protein>
<dbReference type="EMBL" id="BARU01007525">
    <property type="protein sequence ID" value="GAH45900.1"/>
    <property type="molecule type" value="Genomic_DNA"/>
</dbReference>
<dbReference type="AlphaFoldDB" id="X1GM21"/>